<protein>
    <recommendedName>
        <fullName evidence="8">Amino acid permease/ SLC12A domain-containing protein</fullName>
    </recommendedName>
</protein>
<evidence type="ECO:0000256" key="2">
    <source>
        <dbReference type="ARBA" id="ARBA00022692"/>
    </source>
</evidence>
<reference evidence="6 7" key="1">
    <citation type="submission" date="2014-04" db="EMBL/GenBank/DDBJ databases">
        <authorList>
            <consortium name="DOE Joint Genome Institute"/>
            <person name="Kuo A."/>
            <person name="Martino E."/>
            <person name="Perotto S."/>
            <person name="Kohler A."/>
            <person name="Nagy L.G."/>
            <person name="Floudas D."/>
            <person name="Copeland A."/>
            <person name="Barry K.W."/>
            <person name="Cichocki N."/>
            <person name="Veneault-Fourrey C."/>
            <person name="LaButti K."/>
            <person name="Lindquist E.A."/>
            <person name="Lipzen A."/>
            <person name="Lundell T."/>
            <person name="Morin E."/>
            <person name="Murat C."/>
            <person name="Sun H."/>
            <person name="Tunlid A."/>
            <person name="Henrissat B."/>
            <person name="Grigoriev I.V."/>
            <person name="Hibbett D.S."/>
            <person name="Martin F."/>
            <person name="Nordberg H.P."/>
            <person name="Cantor M.N."/>
            <person name="Hua S.X."/>
        </authorList>
    </citation>
    <scope>NUCLEOTIDE SEQUENCE [LARGE SCALE GENOMIC DNA]</scope>
    <source>
        <strain evidence="6 7">Zn</strain>
    </source>
</reference>
<organism evidence="6 7">
    <name type="scientific">Oidiodendron maius (strain Zn)</name>
    <dbReference type="NCBI Taxonomy" id="913774"/>
    <lineage>
        <taxon>Eukaryota</taxon>
        <taxon>Fungi</taxon>
        <taxon>Dikarya</taxon>
        <taxon>Ascomycota</taxon>
        <taxon>Pezizomycotina</taxon>
        <taxon>Leotiomycetes</taxon>
        <taxon>Leotiomycetes incertae sedis</taxon>
        <taxon>Myxotrichaceae</taxon>
        <taxon>Oidiodendron</taxon>
    </lineage>
</organism>
<feature type="transmembrane region" description="Helical" evidence="5">
    <location>
        <begin position="56"/>
        <end position="76"/>
    </location>
</feature>
<feature type="transmembrane region" description="Helical" evidence="5">
    <location>
        <begin position="176"/>
        <end position="195"/>
    </location>
</feature>
<comment type="subcellular location">
    <subcellularLocation>
        <location evidence="1">Membrane</location>
        <topology evidence="1">Multi-pass membrane protein</topology>
    </subcellularLocation>
</comment>
<keyword evidence="7" id="KW-1185">Reference proteome</keyword>
<keyword evidence="4 5" id="KW-0472">Membrane</keyword>
<dbReference type="Proteomes" id="UP000054321">
    <property type="component" value="Unassembled WGS sequence"/>
</dbReference>
<dbReference type="InterPro" id="IPR002293">
    <property type="entry name" value="AA/rel_permease1"/>
</dbReference>
<dbReference type="GO" id="GO:0015179">
    <property type="term" value="F:L-amino acid transmembrane transporter activity"/>
    <property type="evidence" value="ECO:0007669"/>
    <property type="project" value="TreeGrafter"/>
</dbReference>
<feature type="transmembrane region" description="Helical" evidence="5">
    <location>
        <begin position="88"/>
        <end position="110"/>
    </location>
</feature>
<feature type="transmembrane region" description="Helical" evidence="5">
    <location>
        <begin position="386"/>
        <end position="405"/>
    </location>
</feature>
<dbReference type="FunFam" id="1.20.1740.10:FF:000025">
    <property type="entry name" value="High-affinity methionine permease"/>
    <property type="match status" value="1"/>
</dbReference>
<sequence>MAVISPTSPSHGTDSSDGTDGSLAFVQEYGGNLSGPSYQEASGAPVENFSPLGLHVTWFSAFFLNIGEMIGTGVFSTPASILKGVGSIGLSLIFWPLGLLIAGAQLAVYMELASYFPNRSGAEVVYLEQAYPRPKYLWPTAFALFSVLLTFSSSGAIVMAQYLFAIGGYNPSAWQLKGLAAGSITFIMLLVIFSTKWSLRISNAIGVIKLLTLLFISITGLVVLGGHTRVTNPKANFHNSFSGTSNNGYGLSNALIKINFAYAGYTNSFNLINEVKNPMKVLKRTAPASLLVVAVLYMLCNIAYFAAVPKSSLETSKQLAASQFFAAVFGSTKASRALNFLIALSSLGNILSALIGASRITRECGRQGVLPFPRLWASTKPFGTPLASYLLKWFLTILMILAPPAGDAFNFIVDLQVYPNNVFMFTMTFGLLLIRRSRKKAGIVGIEFKAWNAAIIFSLAVNIFILVMPWFPPPGGKYGGDVSFWYATYCVVGLALLGLCGIYHVLWVHILPYYGKYRIRQELVVLDDEVAKVHRLVKVPLAELQEWDADHDVLGQKVGSKSVEKIELDIGGK</sequence>
<dbReference type="HOGENOM" id="CLU_013661_0_0_1"/>
<evidence type="ECO:0008006" key="8">
    <source>
        <dbReference type="Google" id="ProtNLM"/>
    </source>
</evidence>
<evidence type="ECO:0000256" key="5">
    <source>
        <dbReference type="SAM" id="Phobius"/>
    </source>
</evidence>
<dbReference type="InParanoid" id="A0A0C3GUF2"/>
<gene>
    <name evidence="6" type="ORF">OIDMADRAFT_136507</name>
</gene>
<dbReference type="OrthoDB" id="5982228at2759"/>
<reference evidence="7" key="2">
    <citation type="submission" date="2015-01" db="EMBL/GenBank/DDBJ databases">
        <title>Evolutionary Origins and Diversification of the Mycorrhizal Mutualists.</title>
        <authorList>
            <consortium name="DOE Joint Genome Institute"/>
            <consortium name="Mycorrhizal Genomics Consortium"/>
            <person name="Kohler A."/>
            <person name="Kuo A."/>
            <person name="Nagy L.G."/>
            <person name="Floudas D."/>
            <person name="Copeland A."/>
            <person name="Barry K.W."/>
            <person name="Cichocki N."/>
            <person name="Veneault-Fourrey C."/>
            <person name="LaButti K."/>
            <person name="Lindquist E.A."/>
            <person name="Lipzen A."/>
            <person name="Lundell T."/>
            <person name="Morin E."/>
            <person name="Murat C."/>
            <person name="Riley R."/>
            <person name="Ohm R."/>
            <person name="Sun H."/>
            <person name="Tunlid A."/>
            <person name="Henrissat B."/>
            <person name="Grigoriev I.V."/>
            <person name="Hibbett D.S."/>
            <person name="Martin F."/>
        </authorList>
    </citation>
    <scope>NUCLEOTIDE SEQUENCE [LARGE SCALE GENOMIC DNA]</scope>
    <source>
        <strain evidence="7">Zn</strain>
    </source>
</reference>
<dbReference type="Pfam" id="PF13520">
    <property type="entry name" value="AA_permease_2"/>
    <property type="match status" value="1"/>
</dbReference>
<dbReference type="Gene3D" id="1.20.1740.10">
    <property type="entry name" value="Amino acid/polyamine transporter I"/>
    <property type="match status" value="1"/>
</dbReference>
<feature type="transmembrane region" description="Helical" evidence="5">
    <location>
        <begin position="484"/>
        <end position="511"/>
    </location>
</feature>
<evidence type="ECO:0000313" key="7">
    <source>
        <dbReference type="Proteomes" id="UP000054321"/>
    </source>
</evidence>
<evidence type="ECO:0000256" key="1">
    <source>
        <dbReference type="ARBA" id="ARBA00004141"/>
    </source>
</evidence>
<feature type="transmembrane region" description="Helical" evidence="5">
    <location>
        <begin position="337"/>
        <end position="357"/>
    </location>
</feature>
<evidence type="ECO:0000313" key="6">
    <source>
        <dbReference type="EMBL" id="KIM94016.1"/>
    </source>
</evidence>
<dbReference type="AlphaFoldDB" id="A0A0C3GUF2"/>
<name>A0A0C3GUF2_OIDMZ</name>
<dbReference type="PANTHER" id="PTHR11785">
    <property type="entry name" value="AMINO ACID TRANSPORTER"/>
    <property type="match status" value="1"/>
</dbReference>
<dbReference type="STRING" id="913774.A0A0C3GUF2"/>
<feature type="transmembrane region" description="Helical" evidence="5">
    <location>
        <begin position="201"/>
        <end position="224"/>
    </location>
</feature>
<feature type="transmembrane region" description="Helical" evidence="5">
    <location>
        <begin position="417"/>
        <end position="434"/>
    </location>
</feature>
<dbReference type="GO" id="GO:0016020">
    <property type="term" value="C:membrane"/>
    <property type="evidence" value="ECO:0007669"/>
    <property type="project" value="UniProtKB-SubCell"/>
</dbReference>
<feature type="transmembrane region" description="Helical" evidence="5">
    <location>
        <begin position="286"/>
        <end position="307"/>
    </location>
</feature>
<accession>A0A0C3GUF2</accession>
<keyword evidence="2 5" id="KW-0812">Transmembrane</keyword>
<feature type="transmembrane region" description="Helical" evidence="5">
    <location>
        <begin position="454"/>
        <end position="472"/>
    </location>
</feature>
<dbReference type="PANTHER" id="PTHR11785:SF353">
    <property type="entry name" value="METHIONINE TRANSPORTER (EUROFUNG)"/>
    <property type="match status" value="1"/>
</dbReference>
<dbReference type="InterPro" id="IPR050598">
    <property type="entry name" value="AminoAcid_Transporter"/>
</dbReference>
<evidence type="ECO:0000256" key="3">
    <source>
        <dbReference type="ARBA" id="ARBA00022989"/>
    </source>
</evidence>
<evidence type="ECO:0000256" key="4">
    <source>
        <dbReference type="ARBA" id="ARBA00023136"/>
    </source>
</evidence>
<feature type="transmembrane region" description="Helical" evidence="5">
    <location>
        <begin position="136"/>
        <end position="164"/>
    </location>
</feature>
<proteinExistence type="predicted"/>
<dbReference type="EMBL" id="KN832891">
    <property type="protein sequence ID" value="KIM94016.1"/>
    <property type="molecule type" value="Genomic_DNA"/>
</dbReference>
<keyword evidence="3 5" id="KW-1133">Transmembrane helix</keyword>